<name>A0AAD6ZZN3_9AGAR</name>
<dbReference type="Proteomes" id="UP001218218">
    <property type="component" value="Unassembled WGS sequence"/>
</dbReference>
<evidence type="ECO:0000313" key="2">
    <source>
        <dbReference type="EMBL" id="KAJ7346598.1"/>
    </source>
</evidence>
<feature type="region of interest" description="Disordered" evidence="1">
    <location>
        <begin position="19"/>
        <end position="41"/>
    </location>
</feature>
<feature type="compositionally biased region" description="Polar residues" evidence="1">
    <location>
        <begin position="28"/>
        <end position="37"/>
    </location>
</feature>
<keyword evidence="3" id="KW-1185">Reference proteome</keyword>
<evidence type="ECO:0000256" key="1">
    <source>
        <dbReference type="SAM" id="MobiDB-lite"/>
    </source>
</evidence>
<sequence length="313" mass="35897">MAQYGLDVDSRERVNRWSHQWSRESGAKKNQISQALPRTQKRRTGTPFTACLAHAEITLCGNKIHRIRGYFEHNEARKAALFERAPLFPFHPSVYSTALEQLRDGASFSDVRLKNRREYRDFRRDHCDSSKSRFHWILEQDSRSLYHQYNRLKGVTVADAPEVNIGSDKFNATLAHAVFHYSARASRERFEVAVATDDMNRAAWTYHEGRIILDGTCGVCDSRVLLFMVVDENRKGVPVAFLLFSAPTGNKQSSLGYDTKILVHLLRKWVDSLNKCVHLHGRPASAITDTDLKERAALIIILPGIWLLICRFR</sequence>
<proteinExistence type="predicted"/>
<dbReference type="AlphaFoldDB" id="A0AAD6ZZN3"/>
<organism evidence="2 3">
    <name type="scientific">Mycena albidolilacea</name>
    <dbReference type="NCBI Taxonomy" id="1033008"/>
    <lineage>
        <taxon>Eukaryota</taxon>
        <taxon>Fungi</taxon>
        <taxon>Dikarya</taxon>
        <taxon>Basidiomycota</taxon>
        <taxon>Agaricomycotina</taxon>
        <taxon>Agaricomycetes</taxon>
        <taxon>Agaricomycetidae</taxon>
        <taxon>Agaricales</taxon>
        <taxon>Marasmiineae</taxon>
        <taxon>Mycenaceae</taxon>
        <taxon>Mycena</taxon>
    </lineage>
</organism>
<accession>A0AAD6ZZN3</accession>
<evidence type="ECO:0000313" key="3">
    <source>
        <dbReference type="Proteomes" id="UP001218218"/>
    </source>
</evidence>
<gene>
    <name evidence="2" type="ORF">DFH08DRAFT_780051</name>
</gene>
<comment type="caution">
    <text evidence="2">The sequence shown here is derived from an EMBL/GenBank/DDBJ whole genome shotgun (WGS) entry which is preliminary data.</text>
</comment>
<reference evidence="2" key="1">
    <citation type="submission" date="2023-03" db="EMBL/GenBank/DDBJ databases">
        <title>Massive genome expansion in bonnet fungi (Mycena s.s.) driven by repeated elements and novel gene families across ecological guilds.</title>
        <authorList>
            <consortium name="Lawrence Berkeley National Laboratory"/>
            <person name="Harder C.B."/>
            <person name="Miyauchi S."/>
            <person name="Viragh M."/>
            <person name="Kuo A."/>
            <person name="Thoen E."/>
            <person name="Andreopoulos B."/>
            <person name="Lu D."/>
            <person name="Skrede I."/>
            <person name="Drula E."/>
            <person name="Henrissat B."/>
            <person name="Morin E."/>
            <person name="Kohler A."/>
            <person name="Barry K."/>
            <person name="LaButti K."/>
            <person name="Morin E."/>
            <person name="Salamov A."/>
            <person name="Lipzen A."/>
            <person name="Mereny Z."/>
            <person name="Hegedus B."/>
            <person name="Baldrian P."/>
            <person name="Stursova M."/>
            <person name="Weitz H."/>
            <person name="Taylor A."/>
            <person name="Grigoriev I.V."/>
            <person name="Nagy L.G."/>
            <person name="Martin F."/>
            <person name="Kauserud H."/>
        </authorList>
    </citation>
    <scope>NUCLEOTIDE SEQUENCE</scope>
    <source>
        <strain evidence="2">CBHHK002</strain>
    </source>
</reference>
<protein>
    <submittedName>
        <fullName evidence="2">Uncharacterized protein</fullName>
    </submittedName>
</protein>
<dbReference type="EMBL" id="JARIHO010000020">
    <property type="protein sequence ID" value="KAJ7346598.1"/>
    <property type="molecule type" value="Genomic_DNA"/>
</dbReference>